<dbReference type="RefSeq" id="WP_057750252.1">
    <property type="nucleotide sequence ID" value="NZ_LJYG01000089.1"/>
</dbReference>
<gene>
    <name evidence="1" type="ORF">AOQ71_20955</name>
</gene>
<dbReference type="GO" id="GO:0005576">
    <property type="term" value="C:extracellular region"/>
    <property type="evidence" value="ECO:0007669"/>
    <property type="project" value="InterPro"/>
</dbReference>
<evidence type="ECO:0008006" key="3">
    <source>
        <dbReference type="Google" id="ProtNLM"/>
    </source>
</evidence>
<evidence type="ECO:0000313" key="2">
    <source>
        <dbReference type="Proteomes" id="UP000051936"/>
    </source>
</evidence>
<dbReference type="OrthoDB" id="7869742at2"/>
<dbReference type="Gene3D" id="2.10.10.20">
    <property type="entry name" value="Carbohydrate-binding module superfamily 5/12"/>
    <property type="match status" value="1"/>
</dbReference>
<dbReference type="STRING" id="989370.AOQ71_20955"/>
<accession>A0A0R3DQY3</accession>
<dbReference type="EMBL" id="LJYG01000089">
    <property type="protein sequence ID" value="KRQ09327.1"/>
    <property type="molecule type" value="Genomic_DNA"/>
</dbReference>
<dbReference type="Proteomes" id="UP000051936">
    <property type="component" value="Unassembled WGS sequence"/>
</dbReference>
<dbReference type="GO" id="GO:0004553">
    <property type="term" value="F:hydrolase activity, hydrolyzing O-glycosyl compounds"/>
    <property type="evidence" value="ECO:0007669"/>
    <property type="project" value="InterPro"/>
</dbReference>
<dbReference type="GO" id="GO:0005975">
    <property type="term" value="P:carbohydrate metabolic process"/>
    <property type="evidence" value="ECO:0007669"/>
    <property type="project" value="InterPro"/>
</dbReference>
<evidence type="ECO:0000313" key="1">
    <source>
        <dbReference type="EMBL" id="KRQ09327.1"/>
    </source>
</evidence>
<reference evidence="1 2" key="1">
    <citation type="submission" date="2015-09" db="EMBL/GenBank/DDBJ databases">
        <title>Draft Genome Sequence of Bradyrhizobium manausense Strain BR 3351T, a Novel Symbiotic Nitrogen-Fixing Alphaproteobacterium Isolated from Brazilian Amazon Rain Forest.</title>
        <authorList>
            <person name="De Araujo J.L."/>
            <person name="Zilli J.E."/>
        </authorList>
    </citation>
    <scope>NUCLEOTIDE SEQUENCE [LARGE SCALE GENOMIC DNA]</scope>
    <source>
        <strain evidence="1 2">BR3351</strain>
    </source>
</reference>
<sequence length="111" mass="12310">MNVPTPEERRAIEAKVSPQQRAEIEGLVKSLAPVIGDFVLKATAPLKERIRELESRPTLRYLGIWDASRTYQPGCFVTFSGSVWHAETENTGVRPGEGGFWKLAVKRGGSK</sequence>
<protein>
    <recommendedName>
        <fullName evidence="3">Chitin-binding type-3 domain-containing protein</fullName>
    </recommendedName>
</protein>
<name>A0A0R3DQY3_9BRAD</name>
<keyword evidence="2" id="KW-1185">Reference proteome</keyword>
<dbReference type="GO" id="GO:0030246">
    <property type="term" value="F:carbohydrate binding"/>
    <property type="evidence" value="ECO:0007669"/>
    <property type="project" value="InterPro"/>
</dbReference>
<organism evidence="1 2">
    <name type="scientific">Bradyrhizobium manausense</name>
    <dbReference type="NCBI Taxonomy" id="989370"/>
    <lineage>
        <taxon>Bacteria</taxon>
        <taxon>Pseudomonadati</taxon>
        <taxon>Pseudomonadota</taxon>
        <taxon>Alphaproteobacteria</taxon>
        <taxon>Hyphomicrobiales</taxon>
        <taxon>Nitrobacteraceae</taxon>
        <taxon>Bradyrhizobium</taxon>
    </lineage>
</organism>
<proteinExistence type="predicted"/>
<dbReference type="AlphaFoldDB" id="A0A0R3DQY3"/>
<dbReference type="InterPro" id="IPR036573">
    <property type="entry name" value="CBM_sf_5/12"/>
</dbReference>
<dbReference type="SUPFAM" id="SSF51055">
    <property type="entry name" value="Carbohydrate binding domain"/>
    <property type="match status" value="1"/>
</dbReference>
<comment type="caution">
    <text evidence="1">The sequence shown here is derived from an EMBL/GenBank/DDBJ whole genome shotgun (WGS) entry which is preliminary data.</text>
</comment>